<reference evidence="2" key="3">
    <citation type="submission" date="2023-05" db="EMBL/GenBank/DDBJ databases">
        <authorList>
            <person name="Smith C.H."/>
        </authorList>
    </citation>
    <scope>NUCLEOTIDE SEQUENCE</scope>
    <source>
        <strain evidence="2">CHS0354</strain>
        <tissue evidence="2">Mantle</tissue>
    </source>
</reference>
<gene>
    <name evidence="2" type="ORF">CHS0354_011624</name>
</gene>
<feature type="compositionally biased region" description="Polar residues" evidence="1">
    <location>
        <begin position="27"/>
        <end position="36"/>
    </location>
</feature>
<feature type="region of interest" description="Disordered" evidence="1">
    <location>
        <begin position="114"/>
        <end position="143"/>
    </location>
</feature>
<reference evidence="2" key="1">
    <citation type="journal article" date="2021" name="Genome Biol. Evol.">
        <title>A High-Quality Reference Genome for a Parasitic Bivalve with Doubly Uniparental Inheritance (Bivalvia: Unionida).</title>
        <authorList>
            <person name="Smith C.H."/>
        </authorList>
    </citation>
    <scope>NUCLEOTIDE SEQUENCE</scope>
    <source>
        <strain evidence="2">CHS0354</strain>
    </source>
</reference>
<dbReference type="EMBL" id="JAEAOA010000712">
    <property type="protein sequence ID" value="KAK3611967.1"/>
    <property type="molecule type" value="Genomic_DNA"/>
</dbReference>
<name>A0AAE0TKF2_9BIVA</name>
<reference evidence="2" key="2">
    <citation type="journal article" date="2021" name="Genome Biol. Evol.">
        <title>Developing a high-quality reference genome for a parasitic bivalve with doubly uniparental inheritance (Bivalvia: Unionida).</title>
        <authorList>
            <person name="Smith C.H."/>
        </authorList>
    </citation>
    <scope>NUCLEOTIDE SEQUENCE</scope>
    <source>
        <strain evidence="2">CHS0354</strain>
        <tissue evidence="2">Mantle</tissue>
    </source>
</reference>
<protein>
    <submittedName>
        <fullName evidence="2">Uncharacterized protein</fullName>
    </submittedName>
</protein>
<proteinExistence type="predicted"/>
<accession>A0AAE0TKF2</accession>
<feature type="compositionally biased region" description="Polar residues" evidence="1">
    <location>
        <begin position="447"/>
        <end position="457"/>
    </location>
</feature>
<evidence type="ECO:0000313" key="2">
    <source>
        <dbReference type="EMBL" id="KAK3611967.1"/>
    </source>
</evidence>
<dbReference type="Proteomes" id="UP001195483">
    <property type="component" value="Unassembled WGS sequence"/>
</dbReference>
<evidence type="ECO:0000256" key="1">
    <source>
        <dbReference type="SAM" id="MobiDB-lite"/>
    </source>
</evidence>
<feature type="region of interest" description="Disordered" evidence="1">
    <location>
        <begin position="333"/>
        <end position="371"/>
    </location>
</feature>
<feature type="region of interest" description="Disordered" evidence="1">
    <location>
        <begin position="22"/>
        <end position="51"/>
    </location>
</feature>
<organism evidence="2 3">
    <name type="scientific">Potamilus streckersoni</name>
    <dbReference type="NCBI Taxonomy" id="2493646"/>
    <lineage>
        <taxon>Eukaryota</taxon>
        <taxon>Metazoa</taxon>
        <taxon>Spiralia</taxon>
        <taxon>Lophotrochozoa</taxon>
        <taxon>Mollusca</taxon>
        <taxon>Bivalvia</taxon>
        <taxon>Autobranchia</taxon>
        <taxon>Heteroconchia</taxon>
        <taxon>Palaeoheterodonta</taxon>
        <taxon>Unionida</taxon>
        <taxon>Unionoidea</taxon>
        <taxon>Unionidae</taxon>
        <taxon>Ambleminae</taxon>
        <taxon>Lampsilini</taxon>
        <taxon>Potamilus</taxon>
    </lineage>
</organism>
<dbReference type="AlphaFoldDB" id="A0AAE0TKF2"/>
<keyword evidence="3" id="KW-1185">Reference proteome</keyword>
<feature type="region of interest" description="Disordered" evidence="1">
    <location>
        <begin position="447"/>
        <end position="466"/>
    </location>
</feature>
<sequence length="511" mass="58983">MDNNQIFKMDDRTDWRRTNLHEVFSSGGITKQRPTQSPKKRPAPAPPSARIQLPKIGNYVPKMLIENKSHEYSSSVIKTKGPTLNTIQDPPPAKMNFIIMGDKNVPLLIENTGNETEEDLPVPKPRKKRQAPMNPREEPDVLKLESKREMETFPNDRHRPYDNKTKTYRDSPEIINDIILAPPASFSPTQTLESAEIETVLAGNTKINPLFGAPVNGTHLVIQPPAEFMDTSSPSEITANIEGSRRMESIHNEISANEISNGYEYPYIPPPDYDEEEKTMTFEDEEDNDRHYHMNRANEIFKQMQEDDFGKYISNEEDYEFDSLPVTSRRMKMTQPMSNQHQKRKSAVPTPSKPDSLFKTPKKPKEGLYQRSTIRDFTYSDSKIGWGDRTVRSTSAKGRYIKREKGRKKLSDQQYVEQQTSNTYEEFLNTRQMGDYENFLHAKSKSLNNLESPNSSDSGHETSDDAYRESVYYNSQPKELLDKNIDSKSTFWKKLTWKFKRNFGVQQLGNR</sequence>
<comment type="caution">
    <text evidence="2">The sequence shown here is derived from an EMBL/GenBank/DDBJ whole genome shotgun (WGS) entry which is preliminary data.</text>
</comment>
<evidence type="ECO:0000313" key="3">
    <source>
        <dbReference type="Proteomes" id="UP001195483"/>
    </source>
</evidence>